<gene>
    <name evidence="2" type="ORF">ACFONL_13315</name>
</gene>
<feature type="region of interest" description="Disordered" evidence="1">
    <location>
        <begin position="689"/>
        <end position="742"/>
    </location>
</feature>
<dbReference type="InterPro" id="IPR052933">
    <property type="entry name" value="DNA_Protect_Modify"/>
</dbReference>
<sequence length="742" mass="83439">EVSHKGNPVRFMAVEKRSSKRIEALATATDDFLTMEEIGTDQIYVDEAQEFRKLSFTTSQGALKGIDPNGSQMAWDLFCKAEYIRMRRKEKTPGARVDRALNLASGTPITNTLGEMFTIQRYMARDALVERNMMEFDAWAATFGNARTELELQPSGKYKPVTRFAEFVNVPELITMFRTFGDVVDLADLKQYVQLPVMKTGRRQIITAPPSENFRAYQDLLAKRIKLIEERTGKPNKGDDILLSVITDGRHAAIDMRLVDPWSRNEPNNKLNKLIDNVFRIHNENADNTYLQPNGEAYELRGATQMIFSDLGTLAVEATRQFSAYRWIRDELVARGIPSEQIAIVHDYNGMQAKNRLFADMRAGKVRITIGSTKKMGTGVNAQNRLKALHHLDVPWIPSDIEQREGRIERQGNQNEEIEVVAYATEGSMDATMWQTNERKARFIAAALSGDRSVRRVEDLGEDAVNQFSMAKAIASGDPRLMQRAGLESEINRLQRLRDAHFNDRHTNYIRLERAKRDIVAGKQHILCLTNDIAIRDASGRPLDILIDGQAFPTAKDAGRALRAKMQRLDNRALGMSRSEASGTIATAGQFEIEYTAYHVAREIQSETVLKSPNRSYELRIWSQTPGAVAIEHIQRALAGIDDHLIEAQRQLSYAERMVKDYSASLTQAFPYEDELVRKRAELEQIDSSLAANQEDQNEPDPTGGGDNPGTETPAAKNIDDTPPIRQRPISNISPFIGALAA</sequence>
<dbReference type="SUPFAM" id="SSF52540">
    <property type="entry name" value="P-loop containing nucleoside triphosphate hydrolases"/>
    <property type="match status" value="1"/>
</dbReference>
<accession>A0ABV7UI00</accession>
<feature type="non-terminal residue" evidence="2">
    <location>
        <position position="1"/>
    </location>
</feature>
<evidence type="ECO:0000313" key="3">
    <source>
        <dbReference type="Proteomes" id="UP001595704"/>
    </source>
</evidence>
<reference evidence="3" key="1">
    <citation type="journal article" date="2019" name="Int. J. Syst. Evol. Microbiol.">
        <title>The Global Catalogue of Microorganisms (GCM) 10K type strain sequencing project: providing services to taxonomists for standard genome sequencing and annotation.</title>
        <authorList>
            <consortium name="The Broad Institute Genomics Platform"/>
            <consortium name="The Broad Institute Genome Sequencing Center for Infectious Disease"/>
            <person name="Wu L."/>
            <person name="Ma J."/>
        </authorList>
    </citation>
    <scope>NUCLEOTIDE SEQUENCE [LARGE SCALE GENOMIC DNA]</scope>
    <source>
        <strain evidence="3">KCTC 42282</strain>
    </source>
</reference>
<protein>
    <submittedName>
        <fullName evidence="2">Lactate dehydrogenase</fullName>
    </submittedName>
</protein>
<evidence type="ECO:0000313" key="2">
    <source>
        <dbReference type="EMBL" id="MFC3638340.1"/>
    </source>
</evidence>
<dbReference type="InterPro" id="IPR027417">
    <property type="entry name" value="P-loop_NTPase"/>
</dbReference>
<dbReference type="PANTHER" id="PTHR41313">
    <property type="entry name" value="ADENINE-SPECIFIC METHYLTRANSFERASE"/>
    <property type="match status" value="1"/>
</dbReference>
<proteinExistence type="predicted"/>
<comment type="caution">
    <text evidence="2">The sequence shown here is derived from an EMBL/GenBank/DDBJ whole genome shotgun (WGS) entry which is preliminary data.</text>
</comment>
<dbReference type="Proteomes" id="UP001595704">
    <property type="component" value="Unassembled WGS sequence"/>
</dbReference>
<dbReference type="Gene3D" id="3.40.50.300">
    <property type="entry name" value="P-loop containing nucleotide triphosphate hydrolases"/>
    <property type="match status" value="1"/>
</dbReference>
<keyword evidence="3" id="KW-1185">Reference proteome</keyword>
<dbReference type="EMBL" id="JBHRYC010000066">
    <property type="protein sequence ID" value="MFC3638340.1"/>
    <property type="molecule type" value="Genomic_DNA"/>
</dbReference>
<evidence type="ECO:0000256" key="1">
    <source>
        <dbReference type="SAM" id="MobiDB-lite"/>
    </source>
</evidence>
<organism evidence="2 3">
    <name type="scientific">Camelimonas fluminis</name>
    <dbReference type="NCBI Taxonomy" id="1576911"/>
    <lineage>
        <taxon>Bacteria</taxon>
        <taxon>Pseudomonadati</taxon>
        <taxon>Pseudomonadota</taxon>
        <taxon>Alphaproteobacteria</taxon>
        <taxon>Hyphomicrobiales</taxon>
        <taxon>Chelatococcaceae</taxon>
        <taxon>Camelimonas</taxon>
    </lineage>
</organism>
<name>A0ABV7UI00_9HYPH</name>
<dbReference type="PANTHER" id="PTHR41313:SF1">
    <property type="entry name" value="DNA METHYLASE ADENINE-SPECIFIC DOMAIN-CONTAINING PROTEIN"/>
    <property type="match status" value="1"/>
</dbReference>